<feature type="transmembrane region" description="Helical" evidence="6">
    <location>
        <begin position="273"/>
        <end position="295"/>
    </location>
</feature>
<evidence type="ECO:0000256" key="4">
    <source>
        <dbReference type="ARBA" id="ARBA00022989"/>
    </source>
</evidence>
<evidence type="ECO:0000313" key="9">
    <source>
        <dbReference type="Proteomes" id="UP001143328"/>
    </source>
</evidence>
<evidence type="ECO:0000313" key="8">
    <source>
        <dbReference type="EMBL" id="GLK91444.1"/>
    </source>
</evidence>
<protein>
    <submittedName>
        <fullName evidence="8">Multidrug ABC transporter substrate-binding protein</fullName>
    </submittedName>
</protein>
<feature type="transmembrane region" description="Helical" evidence="6">
    <location>
        <begin position="28"/>
        <end position="53"/>
    </location>
</feature>
<evidence type="ECO:0000256" key="3">
    <source>
        <dbReference type="ARBA" id="ARBA00022692"/>
    </source>
</evidence>
<comment type="caution">
    <text evidence="8">The sequence shown here is derived from an EMBL/GenBank/DDBJ whole genome shotgun (WGS) entry which is preliminary data.</text>
</comment>
<evidence type="ECO:0000256" key="2">
    <source>
        <dbReference type="ARBA" id="ARBA00022475"/>
    </source>
</evidence>
<dbReference type="InterPro" id="IPR003838">
    <property type="entry name" value="ABC3_permease_C"/>
</dbReference>
<dbReference type="GO" id="GO:0022857">
    <property type="term" value="F:transmembrane transporter activity"/>
    <property type="evidence" value="ECO:0007669"/>
    <property type="project" value="TreeGrafter"/>
</dbReference>
<reference evidence="8" key="2">
    <citation type="submission" date="2023-01" db="EMBL/GenBank/DDBJ databases">
        <authorList>
            <person name="Sun Q."/>
            <person name="Evtushenko L."/>
        </authorList>
    </citation>
    <scope>NUCLEOTIDE SEQUENCE</scope>
    <source>
        <strain evidence="8">VKM B-2935</strain>
    </source>
</reference>
<dbReference type="GO" id="GO:0005886">
    <property type="term" value="C:plasma membrane"/>
    <property type="evidence" value="ECO:0007669"/>
    <property type="project" value="UniProtKB-SubCell"/>
</dbReference>
<gene>
    <name evidence="8" type="ORF">GCM10017655_45080</name>
</gene>
<evidence type="ECO:0000256" key="6">
    <source>
        <dbReference type="SAM" id="Phobius"/>
    </source>
</evidence>
<dbReference type="Pfam" id="PF02687">
    <property type="entry name" value="FtsX"/>
    <property type="match status" value="1"/>
</dbReference>
<feature type="transmembrane region" description="Helical" evidence="6">
    <location>
        <begin position="326"/>
        <end position="348"/>
    </location>
</feature>
<organism evidence="8 9">
    <name type="scientific">Pseudomonas turukhanskensis</name>
    <dbReference type="NCBI Taxonomy" id="1806536"/>
    <lineage>
        <taxon>Bacteria</taxon>
        <taxon>Pseudomonadati</taxon>
        <taxon>Pseudomonadota</taxon>
        <taxon>Gammaproteobacteria</taxon>
        <taxon>Pseudomonadales</taxon>
        <taxon>Pseudomonadaceae</taxon>
        <taxon>Pseudomonas</taxon>
    </lineage>
</organism>
<evidence type="ECO:0000256" key="5">
    <source>
        <dbReference type="ARBA" id="ARBA00023136"/>
    </source>
</evidence>
<keyword evidence="2" id="KW-1003">Cell membrane</keyword>
<keyword evidence="9" id="KW-1185">Reference proteome</keyword>
<keyword evidence="5 6" id="KW-0472">Membrane</keyword>
<proteinExistence type="predicted"/>
<feature type="transmembrane region" description="Helical" evidence="6">
    <location>
        <begin position="360"/>
        <end position="383"/>
    </location>
</feature>
<dbReference type="InterPro" id="IPR050250">
    <property type="entry name" value="Macrolide_Exporter_MacB"/>
</dbReference>
<keyword evidence="4 6" id="KW-1133">Transmembrane helix</keyword>
<feature type="domain" description="ABC3 transporter permease C-terminal" evidence="7">
    <location>
        <begin position="277"/>
        <end position="390"/>
    </location>
</feature>
<dbReference type="PANTHER" id="PTHR30572:SF17">
    <property type="entry name" value="ABC3 TRANSPORTER PERMEASE PROTEIN DOMAIN-CONTAINING PROTEIN"/>
    <property type="match status" value="1"/>
</dbReference>
<reference evidence="8" key="1">
    <citation type="journal article" date="2014" name="Int. J. Syst. Evol. Microbiol.">
        <title>Complete genome sequence of Corynebacterium casei LMG S-19264T (=DSM 44701T), isolated from a smear-ripened cheese.</title>
        <authorList>
            <consortium name="US DOE Joint Genome Institute (JGI-PGF)"/>
            <person name="Walter F."/>
            <person name="Albersmeier A."/>
            <person name="Kalinowski J."/>
            <person name="Ruckert C."/>
        </authorList>
    </citation>
    <scope>NUCLEOTIDE SEQUENCE</scope>
    <source>
        <strain evidence="8">VKM B-2935</strain>
    </source>
</reference>
<accession>A0A9W6KCC9</accession>
<comment type="subcellular location">
    <subcellularLocation>
        <location evidence="1">Cell membrane</location>
        <topology evidence="1">Multi-pass membrane protein</topology>
    </subcellularLocation>
</comment>
<keyword evidence="3 6" id="KW-0812">Transmembrane</keyword>
<dbReference type="Proteomes" id="UP001143328">
    <property type="component" value="Unassembled WGS sequence"/>
</dbReference>
<dbReference type="EMBL" id="BSFN01000020">
    <property type="protein sequence ID" value="GLK91444.1"/>
    <property type="molecule type" value="Genomic_DNA"/>
</dbReference>
<evidence type="ECO:0000256" key="1">
    <source>
        <dbReference type="ARBA" id="ARBA00004651"/>
    </source>
</evidence>
<sequence length="397" mass="42611">MARLSRALQMLALNFYLALDQLRADPRFVFLTAFGVVIGTAVLVAAIGVAAMAQERLRLIKEEIGTQVLFLAAGTSDVADFHRKKGRLIDEQALSVLGTTSGRFTLQATYLRGSVMLDDQGVQRDASVLGFDPDDFSELAMALASGRLASVDDCYLDVASVPLTSRRTLRLSGSRCVLGGTFRQAGFLRSILNGESGSVVVTSFDKAYAVMGGQTALPTLAITLRLGSEADAFPALAEVGQFMQLRYPNLQFSLDWPGSRLIPLNQLLDQVRLVAVLVGALIMLISTVAMVNAMLAQIGQRRREFGIRLAIGATPQDLILQTLFEVLGIFGGGMLIGFGIAISIMYLWCQFSGWAFTLSPSLFLLSAGVTLVCALCSGLYPALKAAAIQPIKAMQDI</sequence>
<dbReference type="AlphaFoldDB" id="A0A9W6KCC9"/>
<name>A0A9W6KCC9_9PSED</name>
<dbReference type="PANTHER" id="PTHR30572">
    <property type="entry name" value="MEMBRANE COMPONENT OF TRANSPORTER-RELATED"/>
    <property type="match status" value="1"/>
</dbReference>
<evidence type="ECO:0000259" key="7">
    <source>
        <dbReference type="Pfam" id="PF02687"/>
    </source>
</evidence>